<keyword evidence="1" id="KW-0812">Transmembrane</keyword>
<reference evidence="3" key="1">
    <citation type="submission" date="2016-11" db="EMBL/GenBank/DDBJ databases">
        <authorList>
            <person name="Jaros S."/>
            <person name="Januszkiewicz K."/>
            <person name="Wedrychowicz H."/>
        </authorList>
    </citation>
    <scope>NUCLEOTIDE SEQUENCE [LARGE SCALE GENOMIC DNA]</scope>
    <source>
        <strain evidence="3">CGMCC 4.3555</strain>
    </source>
</reference>
<feature type="transmembrane region" description="Helical" evidence="1">
    <location>
        <begin position="41"/>
        <end position="56"/>
    </location>
</feature>
<comment type="caution">
    <text evidence="2">The sequence shown here is derived from an EMBL/GenBank/DDBJ whole genome shotgun (WGS) entry which is preliminary data.</text>
</comment>
<keyword evidence="1" id="KW-0472">Membrane</keyword>
<evidence type="ECO:0000313" key="2">
    <source>
        <dbReference type="EMBL" id="SHN07275.1"/>
    </source>
</evidence>
<gene>
    <name evidence="2" type="ORF">SAMN05216268_1199</name>
</gene>
<sequence length="75" mass="8884">MMAENLVDSLWKAEVATRSEGPSPRDKLRRCTEKRSRAVDFYLYLSAVIVTLRMLIRRATPRYRWDGRPTTKRLK</sequence>
<dbReference type="Proteomes" id="UP000184388">
    <property type="component" value="Unassembled WGS sequence"/>
</dbReference>
<accession>A0A9X8N5G7</accession>
<evidence type="ECO:0000256" key="1">
    <source>
        <dbReference type="SAM" id="Phobius"/>
    </source>
</evidence>
<protein>
    <recommendedName>
        <fullName evidence="4">Transposase DDE domain-containing protein</fullName>
    </recommendedName>
</protein>
<dbReference type="EMBL" id="FRBK01000019">
    <property type="protein sequence ID" value="SHN07275.1"/>
    <property type="molecule type" value="Genomic_DNA"/>
</dbReference>
<proteinExistence type="predicted"/>
<name>A0A9X8N5G7_9ACTN</name>
<organism evidence="2 3">
    <name type="scientific">Streptomyces yunnanensis</name>
    <dbReference type="NCBI Taxonomy" id="156453"/>
    <lineage>
        <taxon>Bacteria</taxon>
        <taxon>Bacillati</taxon>
        <taxon>Actinomycetota</taxon>
        <taxon>Actinomycetes</taxon>
        <taxon>Kitasatosporales</taxon>
        <taxon>Streptomycetaceae</taxon>
        <taxon>Streptomyces</taxon>
    </lineage>
</organism>
<dbReference type="AlphaFoldDB" id="A0A9X8N5G7"/>
<keyword evidence="1" id="KW-1133">Transmembrane helix</keyword>
<evidence type="ECO:0000313" key="3">
    <source>
        <dbReference type="Proteomes" id="UP000184388"/>
    </source>
</evidence>
<evidence type="ECO:0008006" key="4">
    <source>
        <dbReference type="Google" id="ProtNLM"/>
    </source>
</evidence>